<dbReference type="VEuPathDB" id="FungiDB:ACJ73_09449"/>
<organism evidence="1 2">
    <name type="scientific">Blastomyces percursus</name>
    <dbReference type="NCBI Taxonomy" id="1658174"/>
    <lineage>
        <taxon>Eukaryota</taxon>
        <taxon>Fungi</taxon>
        <taxon>Dikarya</taxon>
        <taxon>Ascomycota</taxon>
        <taxon>Pezizomycotina</taxon>
        <taxon>Eurotiomycetes</taxon>
        <taxon>Eurotiomycetidae</taxon>
        <taxon>Onygenales</taxon>
        <taxon>Ajellomycetaceae</taxon>
        <taxon>Blastomyces</taxon>
    </lineage>
</organism>
<gene>
    <name evidence="1" type="ORF">ACJ73_09449</name>
</gene>
<dbReference type="Proteomes" id="UP000242791">
    <property type="component" value="Unassembled WGS sequence"/>
</dbReference>
<evidence type="ECO:0000313" key="1">
    <source>
        <dbReference type="EMBL" id="OJD11861.1"/>
    </source>
</evidence>
<keyword evidence="2" id="KW-1185">Reference proteome</keyword>
<dbReference type="AlphaFoldDB" id="A0A1J9Q9K6"/>
<name>A0A1J9Q9K6_9EURO</name>
<evidence type="ECO:0000313" key="2">
    <source>
        <dbReference type="Proteomes" id="UP000242791"/>
    </source>
</evidence>
<protein>
    <submittedName>
        <fullName evidence="1">Uncharacterized protein</fullName>
    </submittedName>
</protein>
<sequence>RPVIARHFAGYLGPLAGIRVISVGDESDVDGKYPDGLLFPEDLEELAEGLEVEELEDGMRNEYAEKPVNLYDLAVARSEI</sequence>
<reference evidence="1 2" key="1">
    <citation type="submission" date="2015-08" db="EMBL/GenBank/DDBJ databases">
        <title>Emmonsia species relationships and genome sequence.</title>
        <authorList>
            <person name="Cuomo C.A."/>
            <person name="Schwartz I.S."/>
            <person name="Kenyon C."/>
            <person name="De Hoog G.S."/>
            <person name="Govender N.P."/>
            <person name="Botha A."/>
            <person name="Moreno L."/>
            <person name="De Vries M."/>
            <person name="Munoz J.F."/>
            <person name="Stielow J.B."/>
        </authorList>
    </citation>
    <scope>NUCLEOTIDE SEQUENCE [LARGE SCALE GENOMIC DNA]</scope>
    <source>
        <strain evidence="1 2">EI222</strain>
    </source>
</reference>
<dbReference type="EMBL" id="LGTZ01002672">
    <property type="protein sequence ID" value="OJD11861.1"/>
    <property type="molecule type" value="Genomic_DNA"/>
</dbReference>
<dbReference type="OrthoDB" id="2588098at2759"/>
<feature type="non-terminal residue" evidence="1">
    <location>
        <position position="1"/>
    </location>
</feature>
<proteinExistence type="predicted"/>
<comment type="caution">
    <text evidence="1">The sequence shown here is derived from an EMBL/GenBank/DDBJ whole genome shotgun (WGS) entry which is preliminary data.</text>
</comment>
<accession>A0A1J9Q9K6</accession>